<dbReference type="EMBL" id="JAQIZT010000009">
    <property type="protein sequence ID" value="KAJ6984191.1"/>
    <property type="molecule type" value="Genomic_DNA"/>
</dbReference>
<keyword evidence="1" id="KW-0732">Signal</keyword>
<evidence type="ECO:0000256" key="1">
    <source>
        <dbReference type="SAM" id="SignalP"/>
    </source>
</evidence>
<comment type="caution">
    <text evidence="2">The sequence shown here is derived from an EMBL/GenBank/DDBJ whole genome shotgun (WGS) entry which is preliminary data.</text>
</comment>
<evidence type="ECO:0000313" key="2">
    <source>
        <dbReference type="EMBL" id="KAJ6984191.1"/>
    </source>
</evidence>
<proteinExistence type="predicted"/>
<protein>
    <submittedName>
        <fullName evidence="2">Uncharacterized protein</fullName>
    </submittedName>
</protein>
<feature type="signal peptide" evidence="1">
    <location>
        <begin position="1"/>
        <end position="24"/>
    </location>
</feature>
<accession>A0AAD6MET5</accession>
<keyword evidence="3" id="KW-1185">Reference proteome</keyword>
<organism evidence="2 3">
    <name type="scientific">Populus alba x Populus x berolinensis</name>
    <dbReference type="NCBI Taxonomy" id="444605"/>
    <lineage>
        <taxon>Eukaryota</taxon>
        <taxon>Viridiplantae</taxon>
        <taxon>Streptophyta</taxon>
        <taxon>Embryophyta</taxon>
        <taxon>Tracheophyta</taxon>
        <taxon>Spermatophyta</taxon>
        <taxon>Magnoliopsida</taxon>
        <taxon>eudicotyledons</taxon>
        <taxon>Gunneridae</taxon>
        <taxon>Pentapetalae</taxon>
        <taxon>rosids</taxon>
        <taxon>fabids</taxon>
        <taxon>Malpighiales</taxon>
        <taxon>Salicaceae</taxon>
        <taxon>Saliceae</taxon>
        <taxon>Populus</taxon>
    </lineage>
</organism>
<feature type="non-terminal residue" evidence="2">
    <location>
        <position position="1"/>
    </location>
</feature>
<feature type="chain" id="PRO_5042001223" evidence="1">
    <location>
        <begin position="25"/>
        <end position="78"/>
    </location>
</feature>
<dbReference type="AlphaFoldDB" id="A0AAD6MET5"/>
<name>A0AAD6MET5_9ROSI</name>
<gene>
    <name evidence="2" type="ORF">NC653_022440</name>
</gene>
<sequence length="78" mass="8468">LSWTTGGPPLHLIHSLFLQIGTSGLLLPPPPNLSIYLTDCYFMTKQYNKAAPNHDQYPCTRASAGCHIGGCICGFPCF</sequence>
<dbReference type="Proteomes" id="UP001164929">
    <property type="component" value="Chromosome 9"/>
</dbReference>
<evidence type="ECO:0000313" key="3">
    <source>
        <dbReference type="Proteomes" id="UP001164929"/>
    </source>
</evidence>
<reference evidence="2" key="1">
    <citation type="journal article" date="2023" name="Mol. Ecol. Resour.">
        <title>Chromosome-level genome assembly of a triploid poplar Populus alba 'Berolinensis'.</title>
        <authorList>
            <person name="Chen S."/>
            <person name="Yu Y."/>
            <person name="Wang X."/>
            <person name="Wang S."/>
            <person name="Zhang T."/>
            <person name="Zhou Y."/>
            <person name="He R."/>
            <person name="Meng N."/>
            <person name="Wang Y."/>
            <person name="Liu W."/>
            <person name="Liu Z."/>
            <person name="Liu J."/>
            <person name="Guo Q."/>
            <person name="Huang H."/>
            <person name="Sederoff R.R."/>
            <person name="Wang G."/>
            <person name="Qu G."/>
            <person name="Chen S."/>
        </authorList>
    </citation>
    <scope>NUCLEOTIDE SEQUENCE</scope>
    <source>
        <strain evidence="2">SC-2020</strain>
    </source>
</reference>